<keyword evidence="5" id="KW-1185">Reference proteome</keyword>
<evidence type="ECO:0008006" key="6">
    <source>
        <dbReference type="Google" id="ProtNLM"/>
    </source>
</evidence>
<proteinExistence type="predicted"/>
<keyword evidence="2" id="KW-0472">Membrane</keyword>
<dbReference type="RefSeq" id="WP_151844185.1">
    <property type="nucleotide sequence ID" value="NZ_WBZJ01000001.1"/>
</dbReference>
<feature type="signal peptide" evidence="3">
    <location>
        <begin position="1"/>
        <end position="27"/>
    </location>
</feature>
<dbReference type="EMBL" id="WBZJ01000001">
    <property type="protein sequence ID" value="KAB3523526.1"/>
    <property type="molecule type" value="Genomic_DNA"/>
</dbReference>
<protein>
    <recommendedName>
        <fullName evidence="6">Secreted protein</fullName>
    </recommendedName>
</protein>
<dbReference type="Proteomes" id="UP000436181">
    <property type="component" value="Unassembled WGS sequence"/>
</dbReference>
<keyword evidence="3" id="KW-0732">Signal</keyword>
<sequence>MKRRGIIALALAAGLSSGLVAPATAHAAEAPGSSTAATNSPTPGQGNPPKPGTGTTTGQGADDSPNSKSSLDTGDAVKDFLLKFSLGVFAASAAFALLGMLRTLVFNIAHV</sequence>
<name>A0ABQ6VGJ1_9CORY</name>
<organism evidence="4 5">
    <name type="scientific">Corynebacterium zhongnanshanii</name>
    <dbReference type="NCBI Taxonomy" id="2768834"/>
    <lineage>
        <taxon>Bacteria</taxon>
        <taxon>Bacillati</taxon>
        <taxon>Actinomycetota</taxon>
        <taxon>Actinomycetes</taxon>
        <taxon>Mycobacteriales</taxon>
        <taxon>Corynebacteriaceae</taxon>
        <taxon>Corynebacterium</taxon>
    </lineage>
</organism>
<feature type="transmembrane region" description="Helical" evidence="2">
    <location>
        <begin position="80"/>
        <end position="101"/>
    </location>
</feature>
<evidence type="ECO:0000313" key="4">
    <source>
        <dbReference type="EMBL" id="KAB3523526.1"/>
    </source>
</evidence>
<evidence type="ECO:0000256" key="1">
    <source>
        <dbReference type="SAM" id="MobiDB-lite"/>
    </source>
</evidence>
<feature type="region of interest" description="Disordered" evidence="1">
    <location>
        <begin position="24"/>
        <end position="71"/>
    </location>
</feature>
<comment type="caution">
    <text evidence="4">The sequence shown here is derived from an EMBL/GenBank/DDBJ whole genome shotgun (WGS) entry which is preliminary data.</text>
</comment>
<feature type="chain" id="PRO_5047363258" description="Secreted protein" evidence="3">
    <location>
        <begin position="28"/>
        <end position="111"/>
    </location>
</feature>
<keyword evidence="2" id="KW-0812">Transmembrane</keyword>
<gene>
    <name evidence="4" type="ORF">F8377_05305</name>
</gene>
<keyword evidence="2" id="KW-1133">Transmembrane helix</keyword>
<reference evidence="4 5" key="1">
    <citation type="submission" date="2019-10" db="EMBL/GenBank/DDBJ databases">
        <title>Corynebacterium sp novel species isolated from the respiratory tract of Marmot.</title>
        <authorList>
            <person name="Zhang G."/>
        </authorList>
    </citation>
    <scope>NUCLEOTIDE SEQUENCE [LARGE SCALE GENOMIC DNA]</scope>
    <source>
        <strain evidence="4 5">336</strain>
    </source>
</reference>
<evidence type="ECO:0000256" key="2">
    <source>
        <dbReference type="SAM" id="Phobius"/>
    </source>
</evidence>
<evidence type="ECO:0000256" key="3">
    <source>
        <dbReference type="SAM" id="SignalP"/>
    </source>
</evidence>
<evidence type="ECO:0000313" key="5">
    <source>
        <dbReference type="Proteomes" id="UP000436181"/>
    </source>
</evidence>
<accession>A0ABQ6VGJ1</accession>